<dbReference type="InterPro" id="IPR001202">
    <property type="entry name" value="WW_dom"/>
</dbReference>
<proteinExistence type="predicted"/>
<evidence type="ECO:0000313" key="3">
    <source>
        <dbReference type="Proteomes" id="UP000626109"/>
    </source>
</evidence>
<sequence>MAGRERENGISANCEEEHKAFTSLLNTSGLDDEQWRMVFALAGAKKGLRGVPDIGPVIALRLVQEYWHAKDPKAIFKAAKEGRVRAKITDVDAKRVEHLKDGEKYVIECLRTYKDYEHHWNEEDGCHELRGPGGHHVLRLNMRHIGPSGLSASALSSLPGRAPVVSSALPTGWASAVEATSGCEYYWLIDSPRTTTTWEKDKLYSDWLGEGGHNLISALPQVRLDLS</sequence>
<evidence type="ECO:0000313" key="2">
    <source>
        <dbReference type="EMBL" id="CAE8741686.1"/>
    </source>
</evidence>
<reference evidence="2" key="1">
    <citation type="submission" date="2021-02" db="EMBL/GenBank/DDBJ databases">
        <authorList>
            <person name="Dougan E. K."/>
            <person name="Rhodes N."/>
            <person name="Thang M."/>
            <person name="Chan C."/>
        </authorList>
    </citation>
    <scope>NUCLEOTIDE SEQUENCE</scope>
</reference>
<organism evidence="2 3">
    <name type="scientific">Polarella glacialis</name>
    <name type="common">Dinoflagellate</name>
    <dbReference type="NCBI Taxonomy" id="89957"/>
    <lineage>
        <taxon>Eukaryota</taxon>
        <taxon>Sar</taxon>
        <taxon>Alveolata</taxon>
        <taxon>Dinophyceae</taxon>
        <taxon>Suessiales</taxon>
        <taxon>Suessiaceae</taxon>
        <taxon>Polarella</taxon>
    </lineage>
</organism>
<evidence type="ECO:0000259" key="1">
    <source>
        <dbReference type="PROSITE" id="PS50020"/>
    </source>
</evidence>
<gene>
    <name evidence="2" type="ORF">PGLA2088_LOCUS50612</name>
</gene>
<name>A0A813LYS4_POLGL</name>
<accession>A0A813LYS4</accession>
<dbReference type="Proteomes" id="UP000626109">
    <property type="component" value="Unassembled WGS sequence"/>
</dbReference>
<dbReference type="InterPro" id="IPR036279">
    <property type="entry name" value="5-3_exonuclease_C_sf"/>
</dbReference>
<dbReference type="PROSITE" id="PS50020">
    <property type="entry name" value="WW_DOMAIN_2"/>
    <property type="match status" value="1"/>
</dbReference>
<dbReference type="SUPFAM" id="SSF47807">
    <property type="entry name" value="5' to 3' exonuclease, C-terminal subdomain"/>
    <property type="match status" value="1"/>
</dbReference>
<comment type="caution">
    <text evidence="2">The sequence shown here is derived from an EMBL/GenBank/DDBJ whole genome shotgun (WGS) entry which is preliminary data.</text>
</comment>
<dbReference type="EMBL" id="CAJNNW010037419">
    <property type="protein sequence ID" value="CAE8741686.1"/>
    <property type="molecule type" value="Genomic_DNA"/>
</dbReference>
<feature type="domain" description="WW" evidence="1">
    <location>
        <begin position="167"/>
        <end position="203"/>
    </location>
</feature>
<protein>
    <recommendedName>
        <fullName evidence="1">WW domain-containing protein</fullName>
    </recommendedName>
</protein>
<dbReference type="AlphaFoldDB" id="A0A813LYS4"/>